<dbReference type="EMBL" id="JANFAV010000011">
    <property type="protein sequence ID" value="MCW6536107.1"/>
    <property type="molecule type" value="Genomic_DNA"/>
</dbReference>
<comment type="caution">
    <text evidence="4">The sequence shown here is derived from an EMBL/GenBank/DDBJ whole genome shotgun (WGS) entry which is preliminary data.</text>
</comment>
<keyword evidence="3" id="KW-0732">Signal</keyword>
<feature type="region of interest" description="Disordered" evidence="1">
    <location>
        <begin position="173"/>
        <end position="196"/>
    </location>
</feature>
<keyword evidence="2" id="KW-0812">Transmembrane</keyword>
<evidence type="ECO:0000256" key="3">
    <source>
        <dbReference type="SAM" id="SignalP"/>
    </source>
</evidence>
<feature type="chain" id="PRO_5041379320" description="DUF4349 domain-containing protein" evidence="3">
    <location>
        <begin position="21"/>
        <end position="279"/>
    </location>
</feature>
<keyword evidence="2" id="KW-0472">Membrane</keyword>
<evidence type="ECO:0008006" key="6">
    <source>
        <dbReference type="Google" id="ProtNLM"/>
    </source>
</evidence>
<proteinExistence type="predicted"/>
<protein>
    <recommendedName>
        <fullName evidence="6">DUF4349 domain-containing protein</fullName>
    </recommendedName>
</protein>
<keyword evidence="2" id="KW-1133">Transmembrane helix</keyword>
<name>A0AA41Z8W1_9SPHN</name>
<evidence type="ECO:0000256" key="2">
    <source>
        <dbReference type="SAM" id="Phobius"/>
    </source>
</evidence>
<feature type="compositionally biased region" description="Basic and acidic residues" evidence="1">
    <location>
        <begin position="173"/>
        <end position="193"/>
    </location>
</feature>
<keyword evidence="5" id="KW-1185">Reference proteome</keyword>
<organism evidence="4 5">
    <name type="scientific">Sphingomonas lycopersici</name>
    <dbReference type="NCBI Taxonomy" id="2951807"/>
    <lineage>
        <taxon>Bacteria</taxon>
        <taxon>Pseudomonadati</taxon>
        <taxon>Pseudomonadota</taxon>
        <taxon>Alphaproteobacteria</taxon>
        <taxon>Sphingomonadales</taxon>
        <taxon>Sphingomonadaceae</taxon>
        <taxon>Sphingomonas</taxon>
    </lineage>
</organism>
<feature type="transmembrane region" description="Helical" evidence="2">
    <location>
        <begin position="233"/>
        <end position="259"/>
    </location>
</feature>
<gene>
    <name evidence="4" type="ORF">NEE01_15100</name>
</gene>
<feature type="signal peptide" evidence="3">
    <location>
        <begin position="1"/>
        <end position="20"/>
    </location>
</feature>
<dbReference type="RefSeq" id="WP_179512248.1">
    <property type="nucleotide sequence ID" value="NZ_JANFAV010000011.1"/>
</dbReference>
<evidence type="ECO:0000313" key="5">
    <source>
        <dbReference type="Proteomes" id="UP001165565"/>
    </source>
</evidence>
<dbReference type="PROSITE" id="PS51257">
    <property type="entry name" value="PROKAR_LIPOPROTEIN"/>
    <property type="match status" value="1"/>
</dbReference>
<reference evidence="4" key="1">
    <citation type="submission" date="2022-06" db="EMBL/GenBank/DDBJ databases">
        <title>Sphingomonas sp. nov. isolated from rhizosphere soil of tomato.</title>
        <authorList>
            <person name="Dong H."/>
            <person name="Gao R."/>
        </authorList>
    </citation>
    <scope>NUCLEOTIDE SEQUENCE</scope>
    <source>
        <strain evidence="4">MMSM24</strain>
    </source>
</reference>
<sequence length="279" mass="29575">MRRISIVCVCLVLAACSRSAPPEAESDSQGSGPGVDVTAAPGVAFDYRYAFRLPPAKIAGAQEAHAQACEKLGISRCRITGMRYTLTHGDGVEAMLAFKLDPALARAFGRQGIAAIEAAEGMLIDAEITGADAGARIAELGKADATLAAARDKIDRELARKDISSATRAELARQRGELDAQRRDAQQKTDEQRASLASTPLTFQYHSGTVVRGFGARTALAEAADTAGNSLQWTLAILLGAIALLGPPAIVLLLGALAWRRWQDPLRAWWRGTRPSAAD</sequence>
<evidence type="ECO:0000313" key="4">
    <source>
        <dbReference type="EMBL" id="MCW6536107.1"/>
    </source>
</evidence>
<dbReference type="Proteomes" id="UP001165565">
    <property type="component" value="Unassembled WGS sequence"/>
</dbReference>
<accession>A0AA41Z8W1</accession>
<evidence type="ECO:0000256" key="1">
    <source>
        <dbReference type="SAM" id="MobiDB-lite"/>
    </source>
</evidence>
<dbReference type="AlphaFoldDB" id="A0AA41Z8W1"/>